<proteinExistence type="predicted"/>
<accession>A0ACB7GX37</accession>
<dbReference type="EMBL" id="CM004397">
    <property type="protein sequence ID" value="KAG8644785.1"/>
    <property type="molecule type" value="Genomic_DNA"/>
</dbReference>
<evidence type="ECO:0000313" key="2">
    <source>
        <dbReference type="Proteomes" id="UP000091857"/>
    </source>
</evidence>
<keyword evidence="2" id="KW-1185">Reference proteome</keyword>
<organism evidence="1 2">
    <name type="scientific">Manihot esculenta</name>
    <name type="common">Cassava</name>
    <name type="synonym">Jatropha manihot</name>
    <dbReference type="NCBI Taxonomy" id="3983"/>
    <lineage>
        <taxon>Eukaryota</taxon>
        <taxon>Viridiplantae</taxon>
        <taxon>Streptophyta</taxon>
        <taxon>Embryophyta</taxon>
        <taxon>Tracheophyta</taxon>
        <taxon>Spermatophyta</taxon>
        <taxon>Magnoliopsida</taxon>
        <taxon>eudicotyledons</taxon>
        <taxon>Gunneridae</taxon>
        <taxon>Pentapetalae</taxon>
        <taxon>rosids</taxon>
        <taxon>fabids</taxon>
        <taxon>Malpighiales</taxon>
        <taxon>Euphorbiaceae</taxon>
        <taxon>Crotonoideae</taxon>
        <taxon>Manihoteae</taxon>
        <taxon>Manihot</taxon>
    </lineage>
</organism>
<sequence length="104" mass="11328">MLCCCFSIDMAFKTKFYALVFTVLVVAIEQASGCHAEHRCFYQKPSPVDIQSRKVLFVSKEGMYGASILSGKKLAIGDGELRTVPSGPDPLHHNGGTPKKPKTP</sequence>
<evidence type="ECO:0000313" key="1">
    <source>
        <dbReference type="EMBL" id="KAG8644785.1"/>
    </source>
</evidence>
<reference evidence="2" key="1">
    <citation type="journal article" date="2016" name="Nat. Biotechnol.">
        <title>Sequencing wild and cultivated cassava and related species reveals extensive interspecific hybridization and genetic diversity.</title>
        <authorList>
            <person name="Bredeson J.V."/>
            <person name="Lyons J.B."/>
            <person name="Prochnik S.E."/>
            <person name="Wu G.A."/>
            <person name="Ha C.M."/>
            <person name="Edsinger-Gonzales E."/>
            <person name="Grimwood J."/>
            <person name="Schmutz J."/>
            <person name="Rabbi I.Y."/>
            <person name="Egesi C."/>
            <person name="Nauluvula P."/>
            <person name="Lebot V."/>
            <person name="Ndunguru J."/>
            <person name="Mkamilo G."/>
            <person name="Bart R.S."/>
            <person name="Setter T.L."/>
            <person name="Gleadow R.M."/>
            <person name="Kulakow P."/>
            <person name="Ferguson M.E."/>
            <person name="Rounsley S."/>
            <person name="Rokhsar D.S."/>
        </authorList>
    </citation>
    <scope>NUCLEOTIDE SEQUENCE [LARGE SCALE GENOMIC DNA]</scope>
    <source>
        <strain evidence="2">cv. AM560-2</strain>
    </source>
</reference>
<gene>
    <name evidence="1" type="ORF">MANES_11G165600v8</name>
</gene>
<protein>
    <submittedName>
        <fullName evidence="1">Uncharacterized protein</fullName>
    </submittedName>
</protein>
<comment type="caution">
    <text evidence="1">The sequence shown here is derived from an EMBL/GenBank/DDBJ whole genome shotgun (WGS) entry which is preliminary data.</text>
</comment>
<dbReference type="Proteomes" id="UP000091857">
    <property type="component" value="Chromosome 11"/>
</dbReference>
<name>A0ACB7GX37_MANES</name>